<evidence type="ECO:0000313" key="1">
    <source>
        <dbReference type="EMBL" id="KFB51830.1"/>
    </source>
</evidence>
<sequence length="70" mass="8217">MNGSPSFTRSKSSPAVRYVHTGCICALAAPKQHQQQQQLDRMQSLRIPRDIISAYMWCPQEEKGRRWRNW</sequence>
<dbReference type="EnsemblMetazoa" id="ASIC019986-RA">
    <property type="protein sequence ID" value="ASIC019986-PA"/>
    <property type="gene ID" value="ASIC019986"/>
</dbReference>
<protein>
    <submittedName>
        <fullName evidence="1 2">Uncharacterized protein</fullName>
    </submittedName>
</protein>
<dbReference type="AlphaFoldDB" id="A0A084WNN6"/>
<keyword evidence="3" id="KW-1185">Reference proteome</keyword>
<reference evidence="2" key="2">
    <citation type="submission" date="2020-05" db="UniProtKB">
        <authorList>
            <consortium name="EnsemblMetazoa"/>
        </authorList>
    </citation>
    <scope>IDENTIFICATION</scope>
</reference>
<proteinExistence type="predicted"/>
<evidence type="ECO:0000313" key="3">
    <source>
        <dbReference type="Proteomes" id="UP000030765"/>
    </source>
</evidence>
<name>A0A084WNN6_ANOSI</name>
<dbReference type="EMBL" id="KE525354">
    <property type="protein sequence ID" value="KFB51830.1"/>
    <property type="molecule type" value="Genomic_DNA"/>
</dbReference>
<organism evidence="1">
    <name type="scientific">Anopheles sinensis</name>
    <name type="common">Mosquito</name>
    <dbReference type="NCBI Taxonomy" id="74873"/>
    <lineage>
        <taxon>Eukaryota</taxon>
        <taxon>Metazoa</taxon>
        <taxon>Ecdysozoa</taxon>
        <taxon>Arthropoda</taxon>
        <taxon>Hexapoda</taxon>
        <taxon>Insecta</taxon>
        <taxon>Pterygota</taxon>
        <taxon>Neoptera</taxon>
        <taxon>Endopterygota</taxon>
        <taxon>Diptera</taxon>
        <taxon>Nematocera</taxon>
        <taxon>Culicoidea</taxon>
        <taxon>Culicidae</taxon>
        <taxon>Anophelinae</taxon>
        <taxon>Anopheles</taxon>
    </lineage>
</organism>
<gene>
    <name evidence="1" type="ORF">ZHAS_00019986</name>
</gene>
<dbReference type="EMBL" id="ATLV01024643">
    <property type="status" value="NOT_ANNOTATED_CDS"/>
    <property type="molecule type" value="Genomic_DNA"/>
</dbReference>
<reference evidence="1 3" key="1">
    <citation type="journal article" date="2014" name="BMC Genomics">
        <title>Genome sequence of Anopheles sinensis provides insight into genetics basis of mosquito competence for malaria parasites.</title>
        <authorList>
            <person name="Zhou D."/>
            <person name="Zhang D."/>
            <person name="Ding G."/>
            <person name="Shi L."/>
            <person name="Hou Q."/>
            <person name="Ye Y."/>
            <person name="Xu Y."/>
            <person name="Zhou H."/>
            <person name="Xiong C."/>
            <person name="Li S."/>
            <person name="Yu J."/>
            <person name="Hong S."/>
            <person name="Yu X."/>
            <person name="Zou P."/>
            <person name="Chen C."/>
            <person name="Chang X."/>
            <person name="Wang W."/>
            <person name="Lv Y."/>
            <person name="Sun Y."/>
            <person name="Ma L."/>
            <person name="Shen B."/>
            <person name="Zhu C."/>
        </authorList>
    </citation>
    <scope>NUCLEOTIDE SEQUENCE [LARGE SCALE GENOMIC DNA]</scope>
</reference>
<dbReference type="VEuPathDB" id="VectorBase:ASIC019986"/>
<dbReference type="Proteomes" id="UP000030765">
    <property type="component" value="Unassembled WGS sequence"/>
</dbReference>
<accession>A0A084WNN6</accession>
<evidence type="ECO:0000313" key="2">
    <source>
        <dbReference type="EnsemblMetazoa" id="ASIC019986-PA"/>
    </source>
</evidence>